<organism evidence="2 3">
    <name type="scientific">Sedimenticola selenatireducens</name>
    <dbReference type="NCBI Taxonomy" id="191960"/>
    <lineage>
        <taxon>Bacteria</taxon>
        <taxon>Pseudomonadati</taxon>
        <taxon>Pseudomonadota</taxon>
        <taxon>Gammaproteobacteria</taxon>
        <taxon>Chromatiales</taxon>
        <taxon>Sedimenticolaceae</taxon>
        <taxon>Sedimenticola</taxon>
    </lineage>
</organism>
<dbReference type="PANTHER" id="PTHR35368:SF1">
    <property type="entry name" value="HYDROPEROXIDE REDUCTASE"/>
    <property type="match status" value="1"/>
</dbReference>
<reference evidence="2 3" key="1">
    <citation type="submission" date="2017-11" db="EMBL/GenBank/DDBJ databases">
        <title>Genome-resolved metagenomics identifies genetic mobility, metabolic interactions, and unexpected diversity in perchlorate-reducing communities.</title>
        <authorList>
            <person name="Barnum T.P."/>
            <person name="Figueroa I.A."/>
            <person name="Carlstrom C.I."/>
            <person name="Lucas L.N."/>
            <person name="Engelbrektson A.L."/>
            <person name="Coates J.D."/>
        </authorList>
    </citation>
    <scope>NUCLEOTIDE SEQUENCE [LARGE SCALE GENOMIC DNA]</scope>
    <source>
        <strain evidence="2">BM301</strain>
    </source>
</reference>
<gene>
    <name evidence="2" type="ORF">C0630_06120</name>
</gene>
<dbReference type="Proteomes" id="UP000235015">
    <property type="component" value="Unassembled WGS sequence"/>
</dbReference>
<dbReference type="AlphaFoldDB" id="A0A2N6CYI0"/>
<dbReference type="Gene3D" id="3.30.300.20">
    <property type="match status" value="1"/>
</dbReference>
<comment type="caution">
    <text evidence="2">The sequence shown here is derived from an EMBL/GenBank/DDBJ whole genome shotgun (WGS) entry which is preliminary data.</text>
</comment>
<dbReference type="EMBL" id="PKUN01000005">
    <property type="protein sequence ID" value="PLX62413.1"/>
    <property type="molecule type" value="Genomic_DNA"/>
</dbReference>
<dbReference type="InterPro" id="IPR015946">
    <property type="entry name" value="KH_dom-like_a/b"/>
</dbReference>
<dbReference type="InterPro" id="IPR036102">
    <property type="entry name" value="OsmC/Ohrsf"/>
</dbReference>
<evidence type="ECO:0000256" key="1">
    <source>
        <dbReference type="SAM" id="MobiDB-lite"/>
    </source>
</evidence>
<protein>
    <submittedName>
        <fullName evidence="2">Osmotically inducible protein OsmC</fullName>
    </submittedName>
</protein>
<feature type="compositionally biased region" description="Basic and acidic residues" evidence="1">
    <location>
        <begin position="48"/>
        <end position="68"/>
    </location>
</feature>
<dbReference type="PANTHER" id="PTHR35368">
    <property type="entry name" value="HYDROPEROXIDE REDUCTASE"/>
    <property type="match status" value="1"/>
</dbReference>
<sequence length="168" mass="17966">MVDARSLIHPTKYFINLKYTNHLLPGGDLSNTRKSTMPTVHITVDQMDHSSSRGQAGDHSHIMDRPEAKGGQNKGPMGGQTLLMGLGGCFMSNLLAAAKARNIEINNARAKIEGELADAPARYTDIHMIVTAQCSAPGELEKLVTIAERGCIVANTLANAVNLTIKCG</sequence>
<dbReference type="InterPro" id="IPR052924">
    <property type="entry name" value="OsmC/Ohr_hydroprdx_reductase"/>
</dbReference>
<feature type="region of interest" description="Disordered" evidence="1">
    <location>
        <begin position="48"/>
        <end position="74"/>
    </location>
</feature>
<dbReference type="SUPFAM" id="SSF82784">
    <property type="entry name" value="OsmC-like"/>
    <property type="match status" value="1"/>
</dbReference>
<evidence type="ECO:0000313" key="3">
    <source>
        <dbReference type="Proteomes" id="UP000235015"/>
    </source>
</evidence>
<dbReference type="STRING" id="1111735.GCA_000428045_00977"/>
<proteinExistence type="predicted"/>
<name>A0A2N6CYI0_9GAMM</name>
<dbReference type="InterPro" id="IPR003718">
    <property type="entry name" value="OsmC/Ohr_fam"/>
</dbReference>
<evidence type="ECO:0000313" key="2">
    <source>
        <dbReference type="EMBL" id="PLX62413.1"/>
    </source>
</evidence>
<dbReference type="Pfam" id="PF02566">
    <property type="entry name" value="OsmC"/>
    <property type="match status" value="1"/>
</dbReference>
<accession>A0A2N6CYI0</accession>